<dbReference type="EMBL" id="AMWG01000161">
    <property type="protein sequence ID" value="ELP30321.1"/>
    <property type="molecule type" value="Genomic_DNA"/>
</dbReference>
<dbReference type="AlphaFoldDB" id="L7CB35"/>
<proteinExistence type="predicted"/>
<comment type="caution">
    <text evidence="2">The sequence shown here is derived from an EMBL/GenBank/DDBJ whole genome shotgun (WGS) entry which is preliminary data.</text>
</comment>
<accession>L7CB35</accession>
<organism evidence="2 3">
    <name type="scientific">Rhodopirellula baltica SWK14</name>
    <dbReference type="NCBI Taxonomy" id="993516"/>
    <lineage>
        <taxon>Bacteria</taxon>
        <taxon>Pseudomonadati</taxon>
        <taxon>Planctomycetota</taxon>
        <taxon>Planctomycetia</taxon>
        <taxon>Pirellulales</taxon>
        <taxon>Pirellulaceae</taxon>
        <taxon>Rhodopirellula</taxon>
    </lineage>
</organism>
<sequence>MRRPTLENFRERFVDPFSHLLTKMTDPRTDPNGGFISRPASNKSLG</sequence>
<dbReference type="Proteomes" id="UP000010959">
    <property type="component" value="Unassembled WGS sequence"/>
</dbReference>
<reference evidence="2 3" key="1">
    <citation type="journal article" date="2013" name="Mar. Genomics">
        <title>Expression of sulfatases in Rhodopirellula baltica and the diversity of sulfatases in the genus Rhodopirellula.</title>
        <authorList>
            <person name="Wegner C.E."/>
            <person name="Richter-Heitmann T."/>
            <person name="Klindworth A."/>
            <person name="Klockow C."/>
            <person name="Richter M."/>
            <person name="Achstetter T."/>
            <person name="Glockner F.O."/>
            <person name="Harder J."/>
        </authorList>
    </citation>
    <scope>NUCLEOTIDE SEQUENCE [LARGE SCALE GENOMIC DNA]</scope>
    <source>
        <strain evidence="2 3">SWK14</strain>
    </source>
</reference>
<evidence type="ECO:0000313" key="3">
    <source>
        <dbReference type="Proteomes" id="UP000010959"/>
    </source>
</evidence>
<name>L7CB35_RHOBT</name>
<feature type="region of interest" description="Disordered" evidence="1">
    <location>
        <begin position="22"/>
        <end position="46"/>
    </location>
</feature>
<evidence type="ECO:0000256" key="1">
    <source>
        <dbReference type="SAM" id="MobiDB-lite"/>
    </source>
</evidence>
<evidence type="ECO:0000313" key="2">
    <source>
        <dbReference type="EMBL" id="ELP30321.1"/>
    </source>
</evidence>
<protein>
    <submittedName>
        <fullName evidence="2">Uncharacterized protein</fullName>
    </submittedName>
</protein>
<gene>
    <name evidence="2" type="ORF">RBSWK_05776</name>
</gene>